<organism evidence="1 2">
    <name type="scientific">Araneus ventricosus</name>
    <name type="common">Orbweaver spider</name>
    <name type="synonym">Epeira ventricosa</name>
    <dbReference type="NCBI Taxonomy" id="182803"/>
    <lineage>
        <taxon>Eukaryota</taxon>
        <taxon>Metazoa</taxon>
        <taxon>Ecdysozoa</taxon>
        <taxon>Arthropoda</taxon>
        <taxon>Chelicerata</taxon>
        <taxon>Arachnida</taxon>
        <taxon>Araneae</taxon>
        <taxon>Araneomorphae</taxon>
        <taxon>Entelegynae</taxon>
        <taxon>Araneoidea</taxon>
        <taxon>Araneidae</taxon>
        <taxon>Araneus</taxon>
    </lineage>
</organism>
<dbReference type="AlphaFoldDB" id="A0A4Y2MHH1"/>
<protein>
    <submittedName>
        <fullName evidence="1">Uncharacterized protein</fullName>
    </submittedName>
</protein>
<dbReference type="Proteomes" id="UP000499080">
    <property type="component" value="Unassembled WGS sequence"/>
</dbReference>
<gene>
    <name evidence="1" type="ORF">AVEN_20096_1</name>
</gene>
<name>A0A4Y2MHH1_ARAVE</name>
<sequence length="90" mass="10645">MPDELQFVIMRCDFEVTMHGWNSHPAERVQEGRISSEEDLEDKVLMNIYTDSSKYELGVDTSFCILDEQQKLTPPCMKGFRTKIQWTRKR</sequence>
<keyword evidence="2" id="KW-1185">Reference proteome</keyword>
<evidence type="ECO:0000313" key="1">
    <source>
        <dbReference type="EMBL" id="GBN26103.1"/>
    </source>
</evidence>
<proteinExistence type="predicted"/>
<accession>A0A4Y2MHH1</accession>
<dbReference type="EMBL" id="BGPR01007337">
    <property type="protein sequence ID" value="GBN26103.1"/>
    <property type="molecule type" value="Genomic_DNA"/>
</dbReference>
<comment type="caution">
    <text evidence="1">The sequence shown here is derived from an EMBL/GenBank/DDBJ whole genome shotgun (WGS) entry which is preliminary data.</text>
</comment>
<evidence type="ECO:0000313" key="2">
    <source>
        <dbReference type="Proteomes" id="UP000499080"/>
    </source>
</evidence>
<reference evidence="1 2" key="1">
    <citation type="journal article" date="2019" name="Sci. Rep.">
        <title>Orb-weaving spider Araneus ventricosus genome elucidates the spidroin gene catalogue.</title>
        <authorList>
            <person name="Kono N."/>
            <person name="Nakamura H."/>
            <person name="Ohtoshi R."/>
            <person name="Moran D.A.P."/>
            <person name="Shinohara A."/>
            <person name="Yoshida Y."/>
            <person name="Fujiwara M."/>
            <person name="Mori M."/>
            <person name="Tomita M."/>
            <person name="Arakawa K."/>
        </authorList>
    </citation>
    <scope>NUCLEOTIDE SEQUENCE [LARGE SCALE GENOMIC DNA]</scope>
</reference>